<sequence length="50" mass="5736">MLPLETTRHIHCIKSLSSATNTMKELQSAPYNNQLSKMKRRGKTGSLNRY</sequence>
<feature type="compositionally biased region" description="Polar residues" evidence="1">
    <location>
        <begin position="27"/>
        <end position="36"/>
    </location>
</feature>
<evidence type="ECO:0000313" key="2">
    <source>
        <dbReference type="EMBL" id="JAH69595.1"/>
    </source>
</evidence>
<protein>
    <submittedName>
        <fullName evidence="2">Uncharacterized protein</fullName>
    </submittedName>
</protein>
<proteinExistence type="predicted"/>
<reference evidence="2" key="1">
    <citation type="submission" date="2014-11" db="EMBL/GenBank/DDBJ databases">
        <authorList>
            <person name="Amaro Gonzalez C."/>
        </authorList>
    </citation>
    <scope>NUCLEOTIDE SEQUENCE</scope>
</reference>
<dbReference type="EMBL" id="GBXM01038982">
    <property type="protein sequence ID" value="JAH69595.1"/>
    <property type="molecule type" value="Transcribed_RNA"/>
</dbReference>
<reference evidence="2" key="2">
    <citation type="journal article" date="2015" name="Fish Shellfish Immunol.">
        <title>Early steps in the European eel (Anguilla anguilla)-Vibrio vulnificus interaction in the gills: Role of the RtxA13 toxin.</title>
        <authorList>
            <person name="Callol A."/>
            <person name="Pajuelo D."/>
            <person name="Ebbesson L."/>
            <person name="Teles M."/>
            <person name="MacKenzie S."/>
            <person name="Amaro C."/>
        </authorList>
    </citation>
    <scope>NUCLEOTIDE SEQUENCE</scope>
</reference>
<accession>A0A0E9UWM0</accession>
<organism evidence="2">
    <name type="scientific">Anguilla anguilla</name>
    <name type="common">European freshwater eel</name>
    <name type="synonym">Muraena anguilla</name>
    <dbReference type="NCBI Taxonomy" id="7936"/>
    <lineage>
        <taxon>Eukaryota</taxon>
        <taxon>Metazoa</taxon>
        <taxon>Chordata</taxon>
        <taxon>Craniata</taxon>
        <taxon>Vertebrata</taxon>
        <taxon>Euteleostomi</taxon>
        <taxon>Actinopterygii</taxon>
        <taxon>Neopterygii</taxon>
        <taxon>Teleostei</taxon>
        <taxon>Anguilliformes</taxon>
        <taxon>Anguillidae</taxon>
        <taxon>Anguilla</taxon>
    </lineage>
</organism>
<name>A0A0E9UWM0_ANGAN</name>
<evidence type="ECO:0000256" key="1">
    <source>
        <dbReference type="SAM" id="MobiDB-lite"/>
    </source>
</evidence>
<feature type="region of interest" description="Disordered" evidence="1">
    <location>
        <begin position="27"/>
        <end position="50"/>
    </location>
</feature>
<dbReference type="AlphaFoldDB" id="A0A0E9UWM0"/>